<dbReference type="PANTHER" id="PTHR43674:SF13">
    <property type="entry name" value="CN HYDROLASE DOMAIN-CONTAINING PROTEIN"/>
    <property type="match status" value="1"/>
</dbReference>
<gene>
    <name evidence="3" type="ORF">ACE5IX_02015</name>
</gene>
<dbReference type="PANTHER" id="PTHR43674">
    <property type="entry name" value="NITRILASE C965.09-RELATED"/>
    <property type="match status" value="1"/>
</dbReference>
<evidence type="ECO:0000256" key="1">
    <source>
        <dbReference type="ARBA" id="ARBA00022801"/>
    </source>
</evidence>
<dbReference type="Proteomes" id="UP001580391">
    <property type="component" value="Unassembled WGS sequence"/>
</dbReference>
<dbReference type="Gene3D" id="3.60.110.10">
    <property type="entry name" value="Carbon-nitrogen hydrolase"/>
    <property type="match status" value="1"/>
</dbReference>
<name>A0ABV5BIX8_9LEPT</name>
<evidence type="ECO:0000313" key="3">
    <source>
        <dbReference type="EMBL" id="MFB5735268.1"/>
    </source>
</evidence>
<protein>
    <submittedName>
        <fullName evidence="3">Carbon-nitrogen hydrolase family protein</fullName>
    </submittedName>
</protein>
<organism evidence="3 4">
    <name type="scientific">Leptospira wolffii</name>
    <dbReference type="NCBI Taxonomy" id="409998"/>
    <lineage>
        <taxon>Bacteria</taxon>
        <taxon>Pseudomonadati</taxon>
        <taxon>Spirochaetota</taxon>
        <taxon>Spirochaetia</taxon>
        <taxon>Leptospirales</taxon>
        <taxon>Leptospiraceae</taxon>
        <taxon>Leptospira</taxon>
    </lineage>
</organism>
<dbReference type="SUPFAM" id="SSF56317">
    <property type="entry name" value="Carbon-nitrogen hydrolase"/>
    <property type="match status" value="1"/>
</dbReference>
<dbReference type="Pfam" id="PF00795">
    <property type="entry name" value="CN_hydrolase"/>
    <property type="match status" value="1"/>
</dbReference>
<proteinExistence type="predicted"/>
<dbReference type="EMBL" id="JBHILJ010000001">
    <property type="protein sequence ID" value="MFB5735268.1"/>
    <property type="molecule type" value="Genomic_DNA"/>
</dbReference>
<evidence type="ECO:0000313" key="4">
    <source>
        <dbReference type="Proteomes" id="UP001580391"/>
    </source>
</evidence>
<accession>A0ABV5BIX8</accession>
<evidence type="ECO:0000259" key="2">
    <source>
        <dbReference type="Pfam" id="PF00795"/>
    </source>
</evidence>
<keyword evidence="1 3" id="KW-0378">Hydrolase</keyword>
<reference evidence="3 4" key="1">
    <citation type="submission" date="2024-09" db="EMBL/GenBank/DDBJ databases">
        <title>Taxonomic and Genotyping Characterization of Leptospira Strains isolated from Multiple Sources in Colombia highlights the importance of intermediate species.</title>
        <authorList>
            <person name="Torres Higuera L."/>
            <person name="Rojas Tapias D."/>
            <person name="Jimenez Velasquez S."/>
            <person name="Renjifo Ibanez C."/>
        </authorList>
    </citation>
    <scope>NUCLEOTIDE SEQUENCE [LARGE SCALE GENOMIC DNA]</scope>
    <source>
        <strain evidence="3 4">Lep080</strain>
    </source>
</reference>
<dbReference type="InterPro" id="IPR050345">
    <property type="entry name" value="Aliph_Amidase/BUP"/>
</dbReference>
<keyword evidence="4" id="KW-1185">Reference proteome</keyword>
<dbReference type="InterPro" id="IPR036526">
    <property type="entry name" value="C-N_Hydrolase_sf"/>
</dbReference>
<dbReference type="InterPro" id="IPR003010">
    <property type="entry name" value="C-N_Hydrolase"/>
</dbReference>
<feature type="domain" description="CN hydrolase" evidence="2">
    <location>
        <begin position="62"/>
        <end position="278"/>
    </location>
</feature>
<dbReference type="RefSeq" id="WP_375516511.1">
    <property type="nucleotide sequence ID" value="NZ_JBHILI010000001.1"/>
</dbReference>
<dbReference type="GO" id="GO:0016787">
    <property type="term" value="F:hydrolase activity"/>
    <property type="evidence" value="ECO:0007669"/>
    <property type="project" value="UniProtKB-KW"/>
</dbReference>
<comment type="caution">
    <text evidence="3">The sequence shown here is derived from an EMBL/GenBank/DDBJ whole genome shotgun (WGS) entry which is preliminary data.</text>
</comment>
<sequence>MRRSVLLLSLLAAGFYGFWCNYDLGNAEEARILSVDSISYGNSRGKGNLIGVEPYMIPADYSNQEKFLQKTESYFIKAKEKGWLNEKTVMVFPEYYATWLVVADEKSGVYSASDIQSGLFLLILRHPFRFLADYISSSEKEALQAALFRTKSGLMREIYENTFSYLSRKYGVTILAGSIVLESPILESGKITSNSKDLYNASFVFGREGRVLDPPVRKRFLTEEEKPFLSASSSPGVVVPTPAGRMGVLVCADSWYPESYENLRKNGADFIAVPSYINRGESSVWDKPWGGYNGEKNPSDVDPKDIGKISEAEAWKKYALLGRASRLGFQNGINIFLQGKLWDLESDGETFLLQGGRQTVASLPQAKKNTIYNLWL</sequence>